<gene>
    <name evidence="1" type="ORF">Q8F55_002384</name>
</gene>
<dbReference type="Proteomes" id="UP001565368">
    <property type="component" value="Unassembled WGS sequence"/>
</dbReference>
<sequence>MAADTHAAIPTTASLLAEIETGRASEITLALRYNTSPPGPTFVPELDEILLQARPHPGGSSLQRGDLVEVVGPSGAGKSTLAAFLLMTWVLPRSFALVPAPGGEAVEVPLGGRGAHAVLLSPASHPPLVPRIEAALRSHIETRVAATLAETQPRDLRAPLISGAIDELVGTSLERLAVLQPRPRALGWTLALRRAALDAPGLVVCDGFSDAFWPERWEDEKGERRRGARVRGSQDATTKDAYEAVTALRRDAGAVVVLTAQGVRPIPNTPFFKAQLPAPYPSPFAPRGTDPDPPTAWPLNIQLTLLGPSRPLQFPAETTLVDALRSRGQPTVQVLDAMVRVVGGKGLAGTLAGAKWSFGVASHGLVPFTHEK</sequence>
<dbReference type="EMBL" id="JBBXJM010000002">
    <property type="protein sequence ID" value="KAL1411428.1"/>
    <property type="molecule type" value="Genomic_DNA"/>
</dbReference>
<comment type="caution">
    <text evidence="1">The sequence shown here is derived from an EMBL/GenBank/DDBJ whole genome shotgun (WGS) entry which is preliminary data.</text>
</comment>
<reference evidence="1 2" key="1">
    <citation type="submission" date="2023-08" db="EMBL/GenBank/DDBJ databases">
        <title>Annotated Genome Sequence of Vanrija albida AlHP1.</title>
        <authorList>
            <person name="Herzog R."/>
        </authorList>
    </citation>
    <scope>NUCLEOTIDE SEQUENCE [LARGE SCALE GENOMIC DNA]</scope>
    <source>
        <strain evidence="1 2">AlHP1</strain>
    </source>
</reference>
<accession>A0ABR3Q9L9</accession>
<dbReference type="InterPro" id="IPR027417">
    <property type="entry name" value="P-loop_NTPase"/>
</dbReference>
<protein>
    <recommendedName>
        <fullName evidence="3">ABC transporter domain-containing protein</fullName>
    </recommendedName>
</protein>
<evidence type="ECO:0008006" key="3">
    <source>
        <dbReference type="Google" id="ProtNLM"/>
    </source>
</evidence>
<keyword evidence="2" id="KW-1185">Reference proteome</keyword>
<dbReference type="Gene3D" id="3.40.50.300">
    <property type="entry name" value="P-loop containing nucleotide triphosphate hydrolases"/>
    <property type="match status" value="1"/>
</dbReference>
<proteinExistence type="predicted"/>
<dbReference type="RefSeq" id="XP_069211372.1">
    <property type="nucleotide sequence ID" value="XM_069350986.1"/>
</dbReference>
<name>A0ABR3Q9L9_9TREE</name>
<dbReference type="SUPFAM" id="SSF52540">
    <property type="entry name" value="P-loop containing nucleoside triphosphate hydrolases"/>
    <property type="match status" value="1"/>
</dbReference>
<evidence type="ECO:0000313" key="1">
    <source>
        <dbReference type="EMBL" id="KAL1411428.1"/>
    </source>
</evidence>
<organism evidence="1 2">
    <name type="scientific">Vanrija albida</name>
    <dbReference type="NCBI Taxonomy" id="181172"/>
    <lineage>
        <taxon>Eukaryota</taxon>
        <taxon>Fungi</taxon>
        <taxon>Dikarya</taxon>
        <taxon>Basidiomycota</taxon>
        <taxon>Agaricomycotina</taxon>
        <taxon>Tremellomycetes</taxon>
        <taxon>Trichosporonales</taxon>
        <taxon>Trichosporonaceae</taxon>
        <taxon>Vanrija</taxon>
    </lineage>
</organism>
<evidence type="ECO:0000313" key="2">
    <source>
        <dbReference type="Proteomes" id="UP001565368"/>
    </source>
</evidence>
<dbReference type="GeneID" id="95983427"/>